<feature type="region of interest" description="Disordered" evidence="1">
    <location>
        <begin position="1"/>
        <end position="87"/>
    </location>
</feature>
<name>A0ABQ9K192_9CUCU</name>
<feature type="compositionally biased region" description="Basic residues" evidence="1">
    <location>
        <begin position="212"/>
        <end position="221"/>
    </location>
</feature>
<dbReference type="EMBL" id="JAPWTJ010000039">
    <property type="protein sequence ID" value="KAJ8984391.1"/>
    <property type="molecule type" value="Genomic_DNA"/>
</dbReference>
<sequence>MANSNSYILPSNHSPKPPPEAGSGNRTATGTPELRKLVPKLTKPKINSNKESTEETECHLLPPQEIKKRNATTTSETNKTPTKRKRSAIFIPPINTENNANPATEEAPSPAYRKRKCFPWIRAATSGTTAAQGQVHEGLRILPQGNPPAANKQHSGIIDGRIPASQRREDFSSITHRPQRWKSRLDFLLTPELPVPAFGRSQTPSQELNSQRIKKRKSRKSLQREKLEQTFKEKGTEQTESAEGATYCKFRQLRKFTRYLFRSWKDYLPGNLAEGETPRVAIGDNSELNVNELLHENSDNISVHSGSEMSSSNAQQ</sequence>
<protein>
    <submittedName>
        <fullName evidence="2">Uncharacterized protein</fullName>
    </submittedName>
</protein>
<accession>A0ABQ9K192</accession>
<feature type="compositionally biased region" description="Polar residues" evidence="1">
    <location>
        <begin position="1"/>
        <end position="14"/>
    </location>
</feature>
<keyword evidence="3" id="KW-1185">Reference proteome</keyword>
<evidence type="ECO:0000313" key="3">
    <source>
        <dbReference type="Proteomes" id="UP001162164"/>
    </source>
</evidence>
<evidence type="ECO:0000256" key="1">
    <source>
        <dbReference type="SAM" id="MobiDB-lite"/>
    </source>
</evidence>
<reference evidence="2" key="1">
    <citation type="journal article" date="2023" name="Insect Mol. Biol.">
        <title>Genome sequencing provides insights into the evolution of gene families encoding plant cell wall-degrading enzymes in longhorned beetles.</title>
        <authorList>
            <person name="Shin N.R."/>
            <person name="Okamura Y."/>
            <person name="Kirsch R."/>
            <person name="Pauchet Y."/>
        </authorList>
    </citation>
    <scope>NUCLEOTIDE SEQUENCE</scope>
    <source>
        <strain evidence="2">MMC_N1</strain>
    </source>
</reference>
<evidence type="ECO:0000313" key="2">
    <source>
        <dbReference type="EMBL" id="KAJ8984391.1"/>
    </source>
</evidence>
<feature type="region of interest" description="Disordered" evidence="1">
    <location>
        <begin position="195"/>
        <end position="224"/>
    </location>
</feature>
<dbReference type="Proteomes" id="UP001162164">
    <property type="component" value="Unassembled WGS sequence"/>
</dbReference>
<comment type="caution">
    <text evidence="2">The sequence shown here is derived from an EMBL/GenBank/DDBJ whole genome shotgun (WGS) entry which is preliminary data.</text>
</comment>
<gene>
    <name evidence="2" type="ORF">NQ317_003540</name>
</gene>
<feature type="compositionally biased region" description="Polar residues" evidence="1">
    <location>
        <begin position="200"/>
        <end position="209"/>
    </location>
</feature>
<proteinExistence type="predicted"/>
<organism evidence="2 3">
    <name type="scientific">Molorchus minor</name>
    <dbReference type="NCBI Taxonomy" id="1323400"/>
    <lineage>
        <taxon>Eukaryota</taxon>
        <taxon>Metazoa</taxon>
        <taxon>Ecdysozoa</taxon>
        <taxon>Arthropoda</taxon>
        <taxon>Hexapoda</taxon>
        <taxon>Insecta</taxon>
        <taxon>Pterygota</taxon>
        <taxon>Neoptera</taxon>
        <taxon>Endopterygota</taxon>
        <taxon>Coleoptera</taxon>
        <taxon>Polyphaga</taxon>
        <taxon>Cucujiformia</taxon>
        <taxon>Chrysomeloidea</taxon>
        <taxon>Cerambycidae</taxon>
        <taxon>Lamiinae</taxon>
        <taxon>Monochamini</taxon>
        <taxon>Molorchus</taxon>
    </lineage>
</organism>